<evidence type="ECO:0000313" key="2">
    <source>
        <dbReference type="EMBL" id="EMD33434.1"/>
    </source>
</evidence>
<evidence type="ECO:0000259" key="1">
    <source>
        <dbReference type="Pfam" id="PF18803"/>
    </source>
</evidence>
<keyword evidence="3" id="KW-1185">Reference proteome</keyword>
<dbReference type="EMBL" id="KB445806">
    <property type="protein sequence ID" value="EMD33434.1"/>
    <property type="molecule type" value="Genomic_DNA"/>
</dbReference>
<evidence type="ECO:0000313" key="3">
    <source>
        <dbReference type="Proteomes" id="UP000016930"/>
    </source>
</evidence>
<dbReference type="HOGENOM" id="CLU_003703_1_0_1"/>
<reference evidence="2 3" key="1">
    <citation type="journal article" date="2012" name="Proc. Natl. Acad. Sci. U.S.A.">
        <title>Comparative genomics of Ceriporiopsis subvermispora and Phanerochaete chrysosporium provide insight into selective ligninolysis.</title>
        <authorList>
            <person name="Fernandez-Fueyo E."/>
            <person name="Ruiz-Duenas F.J."/>
            <person name="Ferreira P."/>
            <person name="Floudas D."/>
            <person name="Hibbett D.S."/>
            <person name="Canessa P."/>
            <person name="Larrondo L.F."/>
            <person name="James T.Y."/>
            <person name="Seelenfreund D."/>
            <person name="Lobos S."/>
            <person name="Polanco R."/>
            <person name="Tello M."/>
            <person name="Honda Y."/>
            <person name="Watanabe T."/>
            <person name="Watanabe T."/>
            <person name="Ryu J.S."/>
            <person name="Kubicek C.P."/>
            <person name="Schmoll M."/>
            <person name="Gaskell J."/>
            <person name="Hammel K.E."/>
            <person name="St John F.J."/>
            <person name="Vanden Wymelenberg A."/>
            <person name="Sabat G."/>
            <person name="Splinter BonDurant S."/>
            <person name="Syed K."/>
            <person name="Yadav J.S."/>
            <person name="Doddapaneni H."/>
            <person name="Subramanian V."/>
            <person name="Lavin J.L."/>
            <person name="Oguiza J.A."/>
            <person name="Perez G."/>
            <person name="Pisabarro A.G."/>
            <person name="Ramirez L."/>
            <person name="Santoyo F."/>
            <person name="Master E."/>
            <person name="Coutinho P.M."/>
            <person name="Henrissat B."/>
            <person name="Lombard V."/>
            <person name="Magnuson J.K."/>
            <person name="Kuees U."/>
            <person name="Hori C."/>
            <person name="Igarashi K."/>
            <person name="Samejima M."/>
            <person name="Held B.W."/>
            <person name="Barry K.W."/>
            <person name="LaButti K.M."/>
            <person name="Lapidus A."/>
            <person name="Lindquist E.A."/>
            <person name="Lucas S.M."/>
            <person name="Riley R."/>
            <person name="Salamov A.A."/>
            <person name="Hoffmeister D."/>
            <person name="Schwenk D."/>
            <person name="Hadar Y."/>
            <person name="Yarden O."/>
            <person name="de Vries R.P."/>
            <person name="Wiebenga A."/>
            <person name="Stenlid J."/>
            <person name="Eastwood D."/>
            <person name="Grigoriev I.V."/>
            <person name="Berka R.M."/>
            <person name="Blanchette R.A."/>
            <person name="Kersten P."/>
            <person name="Martinez A.T."/>
            <person name="Vicuna R."/>
            <person name="Cullen D."/>
        </authorList>
    </citation>
    <scope>NUCLEOTIDE SEQUENCE [LARGE SCALE GENOMIC DNA]</scope>
    <source>
        <strain evidence="2 3">B</strain>
    </source>
</reference>
<sequence length="229" mass="26455">RCERCENVAEQVYRCVDCFLGPMCCQTCLVSQHRHNSLHGVQVWDRGFWHKESLANLGLTLNLGHDGRKCPVAFDEPRRLTVVHSHGIHELRMRFCACLDDELEGTPDSLQLIANGMWPGTWDKPLTAFTIDVMKEFHLLSLQVQMSAQDFHRYLQRRTDNVQTDQVPNRYRELLRTMQEFIWVRAVKRTAQKPARRMAMGSLAVLCPACPQPGVNMNPAAPPRRYDQR</sequence>
<dbReference type="STRING" id="914234.M2PCL8"/>
<dbReference type="AlphaFoldDB" id="M2PCL8"/>
<feature type="domain" description="CxC2-like cysteine cluster KDZ transposase-associated" evidence="1">
    <location>
        <begin position="54"/>
        <end position="162"/>
    </location>
</feature>
<dbReference type="Proteomes" id="UP000016930">
    <property type="component" value="Unassembled WGS sequence"/>
</dbReference>
<proteinExistence type="predicted"/>
<accession>M2PCL8</accession>
<dbReference type="OrthoDB" id="3257613at2759"/>
<protein>
    <recommendedName>
        <fullName evidence="1">CxC2-like cysteine cluster KDZ transposase-associated domain-containing protein</fullName>
    </recommendedName>
</protein>
<gene>
    <name evidence="2" type="ORF">CERSUDRAFT_57023</name>
</gene>
<feature type="non-terminal residue" evidence="2">
    <location>
        <position position="229"/>
    </location>
</feature>
<dbReference type="Pfam" id="PF18803">
    <property type="entry name" value="CxC2"/>
    <property type="match status" value="1"/>
</dbReference>
<name>M2PCL8_CERS8</name>
<dbReference type="InterPro" id="IPR041457">
    <property type="entry name" value="CxC2_KDZ-assoc"/>
</dbReference>
<organism evidence="2 3">
    <name type="scientific">Ceriporiopsis subvermispora (strain B)</name>
    <name type="common">White-rot fungus</name>
    <name type="synonym">Gelatoporia subvermispora</name>
    <dbReference type="NCBI Taxonomy" id="914234"/>
    <lineage>
        <taxon>Eukaryota</taxon>
        <taxon>Fungi</taxon>
        <taxon>Dikarya</taxon>
        <taxon>Basidiomycota</taxon>
        <taxon>Agaricomycotina</taxon>
        <taxon>Agaricomycetes</taxon>
        <taxon>Polyporales</taxon>
        <taxon>Gelatoporiaceae</taxon>
        <taxon>Gelatoporia</taxon>
    </lineage>
</organism>